<keyword evidence="7 12" id="KW-0479">Metal-binding</keyword>
<feature type="active site" description="Proton donor" evidence="13">
    <location>
        <position position="46"/>
    </location>
</feature>
<evidence type="ECO:0000256" key="3">
    <source>
        <dbReference type="ARBA" id="ARBA00004910"/>
    </source>
</evidence>
<keyword evidence="12 17" id="KW-0378">Hydrolase</keyword>
<evidence type="ECO:0000256" key="4">
    <source>
        <dbReference type="ARBA" id="ARBA00005259"/>
    </source>
</evidence>
<dbReference type="EC" id="1.1.1.193" evidence="12"/>
<gene>
    <name evidence="17" type="primary">ribD</name>
    <name evidence="17" type="ORF">E3J32_02170</name>
</gene>
<feature type="binding site" evidence="14">
    <location>
        <position position="187"/>
    </location>
    <ligand>
        <name>NADP(+)</name>
        <dbReference type="ChEBI" id="CHEBI:58349"/>
    </ligand>
</feature>
<evidence type="ECO:0000313" key="18">
    <source>
        <dbReference type="Proteomes" id="UP000315669"/>
    </source>
</evidence>
<feature type="binding site" evidence="14">
    <location>
        <position position="211"/>
    </location>
    <ligand>
        <name>NADP(+)</name>
        <dbReference type="ChEBI" id="CHEBI:58349"/>
    </ligand>
</feature>
<dbReference type="InterPro" id="IPR024072">
    <property type="entry name" value="DHFR-like_dom_sf"/>
</dbReference>
<evidence type="ECO:0000256" key="12">
    <source>
        <dbReference type="PIRNR" id="PIRNR006769"/>
    </source>
</evidence>
<proteinExistence type="inferred from homology"/>
<feature type="binding site" evidence="15">
    <location>
        <position position="44"/>
    </location>
    <ligand>
        <name>Zn(2+)</name>
        <dbReference type="ChEBI" id="CHEBI:29105"/>
        <note>catalytic</note>
    </ligand>
</feature>
<feature type="binding site" evidence="15">
    <location>
        <position position="78"/>
    </location>
    <ligand>
        <name>Zn(2+)</name>
        <dbReference type="ChEBI" id="CHEBI:29105"/>
        <note>catalytic</note>
    </ligand>
</feature>
<dbReference type="GO" id="GO:0008703">
    <property type="term" value="F:5-amino-6-(5-phosphoribosylamino)uracil reductase activity"/>
    <property type="evidence" value="ECO:0007669"/>
    <property type="project" value="UniProtKB-EC"/>
</dbReference>
<comment type="cofactor">
    <cofactor evidence="12 15">
        <name>Zn(2+)</name>
        <dbReference type="ChEBI" id="CHEBI:29105"/>
    </cofactor>
    <text evidence="12 15">Binds 1 zinc ion.</text>
</comment>
<comment type="pathway">
    <text evidence="2 12">Cofactor biosynthesis; riboflavin biosynthesis; 5-amino-6-(D-ribitylamino)uracil from GTP: step 2/4.</text>
</comment>
<dbReference type="SUPFAM" id="SSF53597">
    <property type="entry name" value="Dihydrofolate reductase-like"/>
    <property type="match status" value="1"/>
</dbReference>
<dbReference type="PIRSF" id="PIRSF006769">
    <property type="entry name" value="RibD"/>
    <property type="match status" value="1"/>
</dbReference>
<feature type="binding site" evidence="14">
    <location>
        <position position="195"/>
    </location>
    <ligand>
        <name>NADP(+)</name>
        <dbReference type="ChEBI" id="CHEBI:58349"/>
    </ligand>
</feature>
<dbReference type="InterPro" id="IPR002125">
    <property type="entry name" value="CMP_dCMP_dom"/>
</dbReference>
<dbReference type="AlphaFoldDB" id="A0A523Y0T3"/>
<evidence type="ECO:0000256" key="9">
    <source>
        <dbReference type="ARBA" id="ARBA00022857"/>
    </source>
</evidence>
<dbReference type="InterPro" id="IPR002734">
    <property type="entry name" value="RibDG_C"/>
</dbReference>
<feature type="binding site" evidence="14">
    <location>
        <position position="145"/>
    </location>
    <ligand>
        <name>NADP(+)</name>
        <dbReference type="ChEBI" id="CHEBI:58349"/>
    </ligand>
</feature>
<dbReference type="InterPro" id="IPR050765">
    <property type="entry name" value="Riboflavin_Biosynth_HTPR"/>
</dbReference>
<feature type="binding site" evidence="14">
    <location>
        <position position="175"/>
    </location>
    <ligand>
        <name>substrate</name>
    </ligand>
</feature>
<evidence type="ECO:0000256" key="8">
    <source>
        <dbReference type="ARBA" id="ARBA00022833"/>
    </source>
</evidence>
<dbReference type="GO" id="GO:0009231">
    <property type="term" value="P:riboflavin biosynthetic process"/>
    <property type="evidence" value="ECO:0007669"/>
    <property type="project" value="UniProtKB-UniPathway"/>
</dbReference>
<evidence type="ECO:0000313" key="17">
    <source>
        <dbReference type="EMBL" id="TET85122.1"/>
    </source>
</evidence>
<feature type="domain" description="CMP/dCMP-type deaminase" evidence="16">
    <location>
        <begin position="1"/>
        <end position="114"/>
    </location>
</feature>
<evidence type="ECO:0000256" key="6">
    <source>
        <dbReference type="ARBA" id="ARBA00022619"/>
    </source>
</evidence>
<feature type="binding site" evidence="14">
    <location>
        <begin position="285"/>
        <end position="291"/>
    </location>
    <ligand>
        <name>NADP(+)</name>
        <dbReference type="ChEBI" id="CHEBI:58349"/>
    </ligand>
</feature>
<dbReference type="Proteomes" id="UP000315669">
    <property type="component" value="Unassembled WGS sequence"/>
</dbReference>
<dbReference type="Gene3D" id="3.40.140.10">
    <property type="entry name" value="Cytidine Deaminase, domain 2"/>
    <property type="match status" value="1"/>
</dbReference>
<comment type="similarity">
    <text evidence="5 12">In the C-terminal section; belongs to the HTP reductase family.</text>
</comment>
<dbReference type="Pfam" id="PF01872">
    <property type="entry name" value="RibD_C"/>
    <property type="match status" value="1"/>
</dbReference>
<comment type="catalytic activity">
    <reaction evidence="12">
        <text>5-amino-6-(5-phospho-D-ribitylamino)uracil + NADP(+) = 5-amino-6-(5-phospho-D-ribosylamino)uracil + NADPH + H(+)</text>
        <dbReference type="Rhea" id="RHEA:17845"/>
        <dbReference type="ChEBI" id="CHEBI:15378"/>
        <dbReference type="ChEBI" id="CHEBI:57783"/>
        <dbReference type="ChEBI" id="CHEBI:58349"/>
        <dbReference type="ChEBI" id="CHEBI:58421"/>
        <dbReference type="ChEBI" id="CHEBI:58453"/>
        <dbReference type="EC" id="1.1.1.193"/>
    </reaction>
</comment>
<comment type="catalytic activity">
    <reaction evidence="12">
        <text>2,5-diamino-6-hydroxy-4-(5-phosphoribosylamino)-pyrimidine + H2O + H(+) = 5-amino-6-(5-phospho-D-ribosylamino)uracil + NH4(+)</text>
        <dbReference type="Rhea" id="RHEA:21868"/>
        <dbReference type="ChEBI" id="CHEBI:15377"/>
        <dbReference type="ChEBI" id="CHEBI:15378"/>
        <dbReference type="ChEBI" id="CHEBI:28938"/>
        <dbReference type="ChEBI" id="CHEBI:58453"/>
        <dbReference type="ChEBI" id="CHEBI:58614"/>
        <dbReference type="EC" id="3.5.4.26"/>
    </reaction>
</comment>
<evidence type="ECO:0000256" key="10">
    <source>
        <dbReference type="ARBA" id="ARBA00023002"/>
    </source>
</evidence>
<reference evidence="17 18" key="1">
    <citation type="submission" date="2019-03" db="EMBL/GenBank/DDBJ databases">
        <title>Metabolic potential of uncultured bacteria and archaea associated with petroleum seepage in deep-sea sediments.</title>
        <authorList>
            <person name="Dong X."/>
            <person name="Hubert C."/>
        </authorList>
    </citation>
    <scope>NUCLEOTIDE SEQUENCE [LARGE SCALE GENOMIC DNA]</scope>
    <source>
        <strain evidence="17">E29_bin25</strain>
    </source>
</reference>
<dbReference type="Pfam" id="PF00383">
    <property type="entry name" value="dCMP_cyt_deam_1"/>
    <property type="match status" value="1"/>
</dbReference>
<dbReference type="InterPro" id="IPR004794">
    <property type="entry name" value="Eubact_RibD"/>
</dbReference>
<dbReference type="InterPro" id="IPR016192">
    <property type="entry name" value="APOBEC/CMP_deaminase_Zn-bd"/>
</dbReference>
<dbReference type="Gene3D" id="3.40.430.10">
    <property type="entry name" value="Dihydrofolate Reductase, subunit A"/>
    <property type="match status" value="1"/>
</dbReference>
<comment type="pathway">
    <text evidence="3 12">Cofactor biosynthesis; riboflavin biosynthesis; 5-amino-6-(D-ribitylamino)uracil from GTP: step 3/4.</text>
</comment>
<evidence type="ECO:0000256" key="13">
    <source>
        <dbReference type="PIRSR" id="PIRSR006769-1"/>
    </source>
</evidence>
<keyword evidence="9 12" id="KW-0521">NADP</keyword>
<dbReference type="EC" id="3.5.4.26" evidence="12"/>
<comment type="caution">
    <text evidence="17">The sequence shown here is derived from an EMBL/GenBank/DDBJ whole genome shotgun (WGS) entry which is preliminary data.</text>
</comment>
<dbReference type="SUPFAM" id="SSF53927">
    <property type="entry name" value="Cytidine deaminase-like"/>
    <property type="match status" value="1"/>
</dbReference>
<dbReference type="InterPro" id="IPR011549">
    <property type="entry name" value="RibD_C"/>
</dbReference>
<dbReference type="CDD" id="cd01284">
    <property type="entry name" value="Riboflavin_deaminase-reductase"/>
    <property type="match status" value="1"/>
</dbReference>
<evidence type="ECO:0000256" key="7">
    <source>
        <dbReference type="ARBA" id="ARBA00022723"/>
    </source>
</evidence>
<keyword evidence="6 12" id="KW-0686">Riboflavin biosynthesis</keyword>
<comment type="similarity">
    <text evidence="4 12">In the N-terminal section; belongs to the cytidine and deoxycytidylate deaminase family.</text>
</comment>
<feature type="binding site" evidence="14">
    <location>
        <position position="161"/>
    </location>
    <ligand>
        <name>NADP(+)</name>
        <dbReference type="ChEBI" id="CHEBI:58349"/>
    </ligand>
</feature>
<dbReference type="GO" id="GO:0008270">
    <property type="term" value="F:zinc ion binding"/>
    <property type="evidence" value="ECO:0007669"/>
    <property type="project" value="InterPro"/>
</dbReference>
<dbReference type="InterPro" id="IPR016193">
    <property type="entry name" value="Cytidine_deaminase-like"/>
</dbReference>
<dbReference type="PROSITE" id="PS00903">
    <property type="entry name" value="CYT_DCMP_DEAMINASES_1"/>
    <property type="match status" value="1"/>
</dbReference>
<organism evidence="17 18">
    <name type="scientific">Aerophobetes bacterium</name>
    <dbReference type="NCBI Taxonomy" id="2030807"/>
    <lineage>
        <taxon>Bacteria</taxon>
        <taxon>Candidatus Aerophobota</taxon>
    </lineage>
</organism>
<evidence type="ECO:0000256" key="15">
    <source>
        <dbReference type="PIRSR" id="PIRSR006769-3"/>
    </source>
</evidence>
<feature type="binding site" evidence="14">
    <location>
        <position position="283"/>
    </location>
    <ligand>
        <name>substrate</name>
    </ligand>
</feature>
<keyword evidence="8 12" id="KW-0862">Zinc</keyword>
<evidence type="ECO:0000259" key="16">
    <source>
        <dbReference type="PROSITE" id="PS51747"/>
    </source>
</evidence>
<accession>A0A523Y0T3</accession>
<dbReference type="EMBL" id="SOII01000156">
    <property type="protein sequence ID" value="TET85122.1"/>
    <property type="molecule type" value="Genomic_DNA"/>
</dbReference>
<dbReference type="NCBIfam" id="TIGR00326">
    <property type="entry name" value="eubact_ribD"/>
    <property type="match status" value="1"/>
</dbReference>
<evidence type="ECO:0000256" key="1">
    <source>
        <dbReference type="ARBA" id="ARBA00002151"/>
    </source>
</evidence>
<dbReference type="PROSITE" id="PS51747">
    <property type="entry name" value="CYT_DCMP_DEAMINASES_2"/>
    <property type="match status" value="1"/>
</dbReference>
<evidence type="ECO:0000256" key="5">
    <source>
        <dbReference type="ARBA" id="ARBA00007417"/>
    </source>
</evidence>
<evidence type="ECO:0000256" key="2">
    <source>
        <dbReference type="ARBA" id="ARBA00004882"/>
    </source>
</evidence>
<dbReference type="PANTHER" id="PTHR38011">
    <property type="entry name" value="DIHYDROFOLATE REDUCTASE FAMILY PROTEIN (AFU_ORTHOLOGUE AFUA_8G06820)"/>
    <property type="match status" value="1"/>
</dbReference>
<feature type="binding site" evidence="14">
    <location>
        <position position="191"/>
    </location>
    <ligand>
        <name>NADP(+)</name>
        <dbReference type="ChEBI" id="CHEBI:58349"/>
    </ligand>
</feature>
<protein>
    <recommendedName>
        <fullName evidence="12">Riboflavin biosynthesis protein RibD</fullName>
    </recommendedName>
    <domain>
        <recommendedName>
            <fullName evidence="12">Diaminohydroxyphosphoribosylaminopyrimidine deaminase</fullName>
            <shortName evidence="12">DRAP deaminase</shortName>
            <ecNumber evidence="12">3.5.4.26</ecNumber>
        </recommendedName>
        <alternativeName>
            <fullName evidence="12">Riboflavin-specific deaminase</fullName>
        </alternativeName>
    </domain>
    <domain>
        <recommendedName>
            <fullName evidence="12">5-amino-6-(5-phosphoribosylamino)uracil reductase</fullName>
            <ecNumber evidence="12">1.1.1.193</ecNumber>
        </recommendedName>
        <alternativeName>
            <fullName evidence="12">HTP reductase</fullName>
        </alternativeName>
    </domain>
</protein>
<feature type="binding site" evidence="15">
    <location>
        <position position="69"/>
    </location>
    <ligand>
        <name>Zn(2+)</name>
        <dbReference type="ChEBI" id="CHEBI:29105"/>
        <note>catalytic</note>
    </ligand>
</feature>
<sequence>MKLALRLAKKGEGKVSPNPMVGAVLTKKEEVIATGYHRYFGGPHAEVEAIEKAKGEAQGTTLYVSLEPCNYYGKTPPCTEKIIQAGIKKVIAATSDPTSKGGLTRLAREGIETELGVCQEEAKKLNEAFFNYLREKRPFVIVKAAISLDGKIATPGGESKWITGEKSRRFAHSLRDKVDAILVGINTVIKDDPSLLPPSSKRRFVRIILDSKLRIPLEARLLNDQEKAGTFIFTTWQANKKRLEELKEKGIKVVVTEAKEEKVSLKEVLKKLGELEIMSLLVEGGGGVIASFFEEKRVDKVFLFLASRIIGGKEAPTWVEGKGVNLLKETPYISIDSLKKIEGDYLLQGYVK</sequence>
<keyword evidence="10 12" id="KW-0560">Oxidoreductase</keyword>
<dbReference type="UniPathway" id="UPA00275">
    <property type="reaction ID" value="UER00401"/>
</dbReference>
<keyword evidence="11" id="KW-0511">Multifunctional enzyme</keyword>
<evidence type="ECO:0000256" key="14">
    <source>
        <dbReference type="PIRSR" id="PIRSR006769-2"/>
    </source>
</evidence>
<evidence type="ECO:0000256" key="11">
    <source>
        <dbReference type="ARBA" id="ARBA00023268"/>
    </source>
</evidence>
<dbReference type="GO" id="GO:0050661">
    <property type="term" value="F:NADP binding"/>
    <property type="evidence" value="ECO:0007669"/>
    <property type="project" value="InterPro"/>
</dbReference>
<name>A0A523Y0T3_UNCAE</name>
<dbReference type="GO" id="GO:0008835">
    <property type="term" value="F:diaminohydroxyphosphoribosylaminopyrimidine deaminase activity"/>
    <property type="evidence" value="ECO:0007669"/>
    <property type="project" value="UniProtKB-EC"/>
</dbReference>
<dbReference type="NCBIfam" id="TIGR00227">
    <property type="entry name" value="ribD_Cterm"/>
    <property type="match status" value="1"/>
</dbReference>
<feature type="binding site" evidence="14">
    <location>
        <position position="159"/>
    </location>
    <ligand>
        <name>substrate</name>
    </ligand>
</feature>
<dbReference type="PANTHER" id="PTHR38011:SF7">
    <property type="entry name" value="2,5-DIAMINO-6-RIBOSYLAMINO-4(3H)-PYRIMIDINONE 5'-PHOSPHATE REDUCTASE"/>
    <property type="match status" value="1"/>
</dbReference>
<comment type="function">
    <text evidence="1 12">Converts 2,5-diamino-6-(ribosylamino)-4(3h)-pyrimidinone 5'-phosphate into 5-amino-6-(ribosylamino)-2,4(1h,3h)-pyrimidinedione 5'-phosphate.</text>
</comment>